<name>A0A5P4S7M9_VIBPH</name>
<dbReference type="Gene3D" id="3.40.50.2000">
    <property type="entry name" value="Glycogen Phosphorylase B"/>
    <property type="match status" value="2"/>
</dbReference>
<proteinExistence type="predicted"/>
<evidence type="ECO:0000313" key="1">
    <source>
        <dbReference type="EMBL" id="QFC18366.1"/>
    </source>
</evidence>
<sequence length="337" mass="38466">MYRDHLLIGPLPPEYGGTTVLFQQLVESPEFLNSIIINTNKYNNYLLKLAYCITKFAYFSTKAKSASLHCSTPTMRYLMPLFYAISKITRCKLSVRKFGGDYYDNMVSPKFTDRLVLSILKKLHAINFETLAEVNHLRKIGFDNVFWYPNTRKKTKFLREKFSSNEELLRVVFVGKVCVEKGVLDLVNSVQNLTGVKVDFYGDASDSTDLVKRINGARNCAFQGQVEPQLIQKTISDYDLLCLPTYYSGEGYPGVILEAYSCGVPVISTSWKCIPEILENGVHGWLVEPKDYLALSDLIKQISTSREVLYDVSSNVKEYFLNFEESSRRKVFIDSVI</sequence>
<dbReference type="EMBL" id="MK482096">
    <property type="protein sequence ID" value="QFC18366.1"/>
    <property type="molecule type" value="Genomic_DNA"/>
</dbReference>
<organism evidence="1">
    <name type="scientific">Vibrio parahaemolyticus</name>
    <dbReference type="NCBI Taxonomy" id="670"/>
    <lineage>
        <taxon>Bacteria</taxon>
        <taxon>Pseudomonadati</taxon>
        <taxon>Pseudomonadota</taxon>
        <taxon>Gammaproteobacteria</taxon>
        <taxon>Vibrionales</taxon>
        <taxon>Vibrionaceae</taxon>
        <taxon>Vibrio</taxon>
    </lineage>
</organism>
<protein>
    <submittedName>
        <fullName evidence="1">Glycosyl transferase</fullName>
    </submittedName>
</protein>
<dbReference type="GO" id="GO:0016757">
    <property type="term" value="F:glycosyltransferase activity"/>
    <property type="evidence" value="ECO:0007669"/>
    <property type="project" value="TreeGrafter"/>
</dbReference>
<gene>
    <name evidence="1" type="primary">wdbJ</name>
</gene>
<reference evidence="1" key="1">
    <citation type="journal article" date="2019" name="Int. J. Food Microbiol.">
        <title>Developing a novel molecular serotyping system based on capsular polysaccharide synthesis gene clusters of Vibrio parahaemolyticus.</title>
        <authorList>
            <person name="Pang Y."/>
            <person name="Guo X."/>
            <person name="Tian X."/>
            <person name="Liu F."/>
            <person name="Wang L."/>
            <person name="Wu J."/>
            <person name="Zhang S."/>
            <person name="Li S."/>
            <person name="Liu B."/>
        </authorList>
    </citation>
    <scope>NUCLEOTIDE SEQUENCE</scope>
    <source>
        <strain evidence="1">G3571</strain>
    </source>
</reference>
<dbReference type="SUPFAM" id="SSF53756">
    <property type="entry name" value="UDP-Glycosyltransferase/glycogen phosphorylase"/>
    <property type="match status" value="1"/>
</dbReference>
<dbReference type="PANTHER" id="PTHR45947:SF15">
    <property type="entry name" value="TEICHURONIC ACID BIOSYNTHESIS GLYCOSYLTRANSFERASE TUAC-RELATED"/>
    <property type="match status" value="1"/>
</dbReference>
<dbReference type="InterPro" id="IPR050194">
    <property type="entry name" value="Glycosyltransferase_grp1"/>
</dbReference>
<dbReference type="Pfam" id="PF13692">
    <property type="entry name" value="Glyco_trans_1_4"/>
    <property type="match status" value="1"/>
</dbReference>
<accession>A0A5P4S7M9</accession>
<keyword evidence="1" id="KW-0808">Transferase</keyword>
<dbReference type="CDD" id="cd03801">
    <property type="entry name" value="GT4_PimA-like"/>
    <property type="match status" value="1"/>
</dbReference>
<dbReference type="PANTHER" id="PTHR45947">
    <property type="entry name" value="SULFOQUINOVOSYL TRANSFERASE SQD2"/>
    <property type="match status" value="1"/>
</dbReference>
<dbReference type="AlphaFoldDB" id="A0A5P4S7M9"/>